<dbReference type="SUPFAM" id="SSF46689">
    <property type="entry name" value="Homeodomain-like"/>
    <property type="match status" value="1"/>
</dbReference>
<feature type="domain" description="HTH tetR-type" evidence="5">
    <location>
        <begin position="22"/>
        <end position="82"/>
    </location>
</feature>
<dbReference type="EMBL" id="CP087164">
    <property type="protein sequence ID" value="UGS35140.1"/>
    <property type="molecule type" value="Genomic_DNA"/>
</dbReference>
<keyword evidence="3" id="KW-0804">Transcription</keyword>
<sequence length="213" mass="22437">MAVRSLVGEHPEVEPLLGPRAGGQSARLLEAMTRVVGEQGYAAATVADAVKAARVSRGTFYALFASKEACFLEAYRHGVDVLVERIEAAVQAEPGDWRDKLRAAMRAYLAELDAEPRFARAHLFEIHVAGPAAGAARDAALWRFAERYRATFSAAAGGPAPKSDDAFFALAAGIDQLVCARLREGASLPSLEDSLVNCAVQLGVPTAASADAG</sequence>
<evidence type="ECO:0000313" key="6">
    <source>
        <dbReference type="EMBL" id="UGS35140.1"/>
    </source>
</evidence>
<dbReference type="Proteomes" id="UP001162834">
    <property type="component" value="Chromosome"/>
</dbReference>
<dbReference type="KEGG" id="sbae:DSM104329_01525"/>
<dbReference type="GO" id="GO:0000976">
    <property type="term" value="F:transcription cis-regulatory region binding"/>
    <property type="evidence" value="ECO:0007669"/>
    <property type="project" value="TreeGrafter"/>
</dbReference>
<dbReference type="InterPro" id="IPR009057">
    <property type="entry name" value="Homeodomain-like_sf"/>
</dbReference>
<dbReference type="Gene3D" id="1.10.357.10">
    <property type="entry name" value="Tetracycline Repressor, domain 2"/>
    <property type="match status" value="1"/>
</dbReference>
<dbReference type="InterPro" id="IPR001647">
    <property type="entry name" value="HTH_TetR"/>
</dbReference>
<organism evidence="6 7">
    <name type="scientific">Capillimicrobium parvum</name>
    <dbReference type="NCBI Taxonomy" id="2884022"/>
    <lineage>
        <taxon>Bacteria</taxon>
        <taxon>Bacillati</taxon>
        <taxon>Actinomycetota</taxon>
        <taxon>Thermoleophilia</taxon>
        <taxon>Solirubrobacterales</taxon>
        <taxon>Capillimicrobiaceae</taxon>
        <taxon>Capillimicrobium</taxon>
    </lineage>
</organism>
<evidence type="ECO:0000256" key="1">
    <source>
        <dbReference type="ARBA" id="ARBA00023015"/>
    </source>
</evidence>
<reference evidence="6" key="1">
    <citation type="journal article" date="2022" name="Int. J. Syst. Evol. Microbiol.">
        <title>Pseudomonas aegrilactucae sp. nov. and Pseudomonas morbosilactucae sp. nov., pathogens causing bacterial rot of lettuce in Japan.</title>
        <authorList>
            <person name="Sawada H."/>
            <person name="Fujikawa T."/>
            <person name="Satou M."/>
        </authorList>
    </citation>
    <scope>NUCLEOTIDE SEQUENCE</scope>
    <source>
        <strain evidence="6">0166_1</strain>
    </source>
</reference>
<proteinExistence type="predicted"/>
<dbReference type="Gene3D" id="1.10.10.60">
    <property type="entry name" value="Homeodomain-like"/>
    <property type="match status" value="1"/>
</dbReference>
<evidence type="ECO:0000256" key="2">
    <source>
        <dbReference type="ARBA" id="ARBA00023125"/>
    </source>
</evidence>
<feature type="DNA-binding region" description="H-T-H motif" evidence="4">
    <location>
        <begin position="45"/>
        <end position="64"/>
    </location>
</feature>
<keyword evidence="1" id="KW-0805">Transcription regulation</keyword>
<dbReference type="PANTHER" id="PTHR30055:SF234">
    <property type="entry name" value="HTH-TYPE TRANSCRIPTIONAL REGULATOR BETI"/>
    <property type="match status" value="1"/>
</dbReference>
<evidence type="ECO:0000256" key="3">
    <source>
        <dbReference type="ARBA" id="ARBA00023163"/>
    </source>
</evidence>
<evidence type="ECO:0000256" key="4">
    <source>
        <dbReference type="PROSITE-ProRule" id="PRU00335"/>
    </source>
</evidence>
<keyword evidence="2 4" id="KW-0238">DNA-binding</keyword>
<dbReference type="InterPro" id="IPR050109">
    <property type="entry name" value="HTH-type_TetR-like_transc_reg"/>
</dbReference>
<dbReference type="RefSeq" id="WP_259314797.1">
    <property type="nucleotide sequence ID" value="NZ_CP087164.1"/>
</dbReference>
<dbReference type="GO" id="GO:0003700">
    <property type="term" value="F:DNA-binding transcription factor activity"/>
    <property type="evidence" value="ECO:0007669"/>
    <property type="project" value="TreeGrafter"/>
</dbReference>
<name>A0A9E6XVU8_9ACTN</name>
<dbReference type="Pfam" id="PF00440">
    <property type="entry name" value="TetR_N"/>
    <property type="match status" value="1"/>
</dbReference>
<evidence type="ECO:0000313" key="7">
    <source>
        <dbReference type="Proteomes" id="UP001162834"/>
    </source>
</evidence>
<gene>
    <name evidence="6" type="ORF">DSM104329_01525</name>
</gene>
<evidence type="ECO:0000259" key="5">
    <source>
        <dbReference type="PROSITE" id="PS50977"/>
    </source>
</evidence>
<accession>A0A9E6XVU8</accession>
<dbReference type="PROSITE" id="PS50977">
    <property type="entry name" value="HTH_TETR_2"/>
    <property type="match status" value="1"/>
</dbReference>
<keyword evidence="7" id="KW-1185">Reference proteome</keyword>
<dbReference type="AlphaFoldDB" id="A0A9E6XVU8"/>
<protein>
    <recommendedName>
        <fullName evidence="5">HTH tetR-type domain-containing protein</fullName>
    </recommendedName>
</protein>
<dbReference type="PANTHER" id="PTHR30055">
    <property type="entry name" value="HTH-TYPE TRANSCRIPTIONAL REGULATOR RUTR"/>
    <property type="match status" value="1"/>
</dbReference>